<evidence type="ECO:0000313" key="4">
    <source>
        <dbReference type="Proteomes" id="UP000460298"/>
    </source>
</evidence>
<dbReference type="SUPFAM" id="SSF49785">
    <property type="entry name" value="Galactose-binding domain-like"/>
    <property type="match status" value="1"/>
</dbReference>
<accession>A0A833H5A3</accession>
<dbReference type="Gene3D" id="3.40.50.1820">
    <property type="entry name" value="alpha/beta hydrolase"/>
    <property type="match status" value="1"/>
</dbReference>
<proteinExistence type="predicted"/>
<dbReference type="InterPro" id="IPR008979">
    <property type="entry name" value="Galactose-bd-like_sf"/>
</dbReference>
<dbReference type="Proteomes" id="UP000460298">
    <property type="component" value="Unassembled WGS sequence"/>
</dbReference>
<dbReference type="Gene3D" id="1.10.3020.20">
    <property type="match status" value="1"/>
</dbReference>
<comment type="caution">
    <text evidence="3">The sequence shown here is derived from an EMBL/GenBank/DDBJ whole genome shotgun (WGS) entry which is preliminary data.</text>
</comment>
<dbReference type="Pfam" id="PF02129">
    <property type="entry name" value="Peptidase_S15"/>
    <property type="match status" value="1"/>
</dbReference>
<sequence>MKFNEFRILMRSLLPILVGALRRGQLFRPAAVLTEPDADMLCEYDVRIPMSEGFFLTANVFRSKSAAARDERVPVVMCAHPYDNSLIPALKKTPLSGPPKQYRMIRQCGGRPVFSTLTGWEAPDPDFWVRHGYAVVNLNLPGYGSSEGPPSVFSKHQSRCYGEAIDWIAAQSWCDGNVGLSGVSFLAISQYYVASKTASTPPAALKCIAPWEGISDPYRDLLMNGGIQEVGFPVFWWQTEMSETIRDGEQAIIETEGGLPRAWTEMHPFLDENWKAKIPDLESIELPMLVGASFSDHSLHTMGTLRAFERARSKQKWLYTHRTGKWVAYYSDEVKQLTLDFMDCFLKGKKDRFESRPRVTLEVRSNRETIHEKRFENEWPLARTQYRPLYLEKSSLTPTAPTTRQEIGFDSRSETLRLHHTFDADTELSGYFALKLFVESRETDDGDLFVILHKLDARGRIVYFNGSVGLIHDGVSRGCLRLSRRELDLNQSTPFHPVLSGTSHQPLRPDEIVPVEIAMLPSATFFKKGEGLLLLIAGREIIPAPPFQRRVPGRRGRTILHTGGPFDSHLLIPVIPSARASRTE</sequence>
<dbReference type="Pfam" id="PF08530">
    <property type="entry name" value="PepX_C"/>
    <property type="match status" value="1"/>
</dbReference>
<dbReference type="InterPro" id="IPR029058">
    <property type="entry name" value="AB_hydrolase_fold"/>
</dbReference>
<feature type="domain" description="Xaa-Pro dipeptidyl-peptidase C-terminal" evidence="2">
    <location>
        <begin position="339"/>
        <end position="571"/>
    </location>
</feature>
<dbReference type="PANTHER" id="PTHR43056:SF10">
    <property type="entry name" value="COCE_NOND FAMILY, PUTATIVE (AFU_ORTHOLOGUE AFUA_7G00600)-RELATED"/>
    <property type="match status" value="1"/>
</dbReference>
<gene>
    <name evidence="3" type="ORF">F9K24_00055</name>
</gene>
<reference evidence="3 4" key="1">
    <citation type="submission" date="2019-10" db="EMBL/GenBank/DDBJ databases">
        <title>Extracellular Electron Transfer in a Candidatus Methanoperedens spp. Enrichment Culture.</title>
        <authorList>
            <person name="Berger S."/>
            <person name="Rangel Shaw D."/>
            <person name="Berben T."/>
            <person name="In 'T Zandt M."/>
            <person name="Frank J."/>
            <person name="Reimann J."/>
            <person name="Jetten M.S.M."/>
            <person name="Welte C.U."/>
        </authorList>
    </citation>
    <scope>NUCLEOTIDE SEQUENCE [LARGE SCALE GENOMIC DNA]</scope>
    <source>
        <strain evidence="3">SB12</strain>
    </source>
</reference>
<dbReference type="Gene3D" id="2.60.120.260">
    <property type="entry name" value="Galactose-binding domain-like"/>
    <property type="match status" value="1"/>
</dbReference>
<dbReference type="InterPro" id="IPR005674">
    <property type="entry name" value="CocE/Ser_esterase"/>
</dbReference>
<dbReference type="SUPFAM" id="SSF53474">
    <property type="entry name" value="alpha/beta-Hydrolases"/>
    <property type="match status" value="1"/>
</dbReference>
<organism evidence="3 4">
    <name type="scientific">Leptonema illini</name>
    <dbReference type="NCBI Taxonomy" id="183"/>
    <lineage>
        <taxon>Bacteria</taxon>
        <taxon>Pseudomonadati</taxon>
        <taxon>Spirochaetota</taxon>
        <taxon>Spirochaetia</taxon>
        <taxon>Leptospirales</taxon>
        <taxon>Leptospiraceae</taxon>
        <taxon>Leptonema</taxon>
    </lineage>
</organism>
<evidence type="ECO:0000259" key="2">
    <source>
        <dbReference type="SMART" id="SM00939"/>
    </source>
</evidence>
<dbReference type="PANTHER" id="PTHR43056">
    <property type="entry name" value="PEPTIDASE S9 PROLYL OLIGOPEPTIDASE"/>
    <property type="match status" value="1"/>
</dbReference>
<dbReference type="InterPro" id="IPR000383">
    <property type="entry name" value="Xaa-Pro-like_dom"/>
</dbReference>
<dbReference type="InterPro" id="IPR050585">
    <property type="entry name" value="Xaa-Pro_dipeptidyl-ppase/CocE"/>
</dbReference>
<dbReference type="InterPro" id="IPR013736">
    <property type="entry name" value="Xaa-Pro_dipept_C"/>
</dbReference>
<dbReference type="SMART" id="SM00939">
    <property type="entry name" value="PepX_C"/>
    <property type="match status" value="1"/>
</dbReference>
<evidence type="ECO:0000256" key="1">
    <source>
        <dbReference type="ARBA" id="ARBA00022801"/>
    </source>
</evidence>
<dbReference type="GO" id="GO:0008239">
    <property type="term" value="F:dipeptidyl-peptidase activity"/>
    <property type="evidence" value="ECO:0007669"/>
    <property type="project" value="InterPro"/>
</dbReference>
<dbReference type="EMBL" id="WBUI01000001">
    <property type="protein sequence ID" value="KAB2935153.1"/>
    <property type="molecule type" value="Genomic_DNA"/>
</dbReference>
<protein>
    <submittedName>
        <fullName evidence="3">CocE/NonD family hydrolase</fullName>
    </submittedName>
</protein>
<dbReference type="AlphaFoldDB" id="A0A833H5A3"/>
<name>A0A833H5A3_9LEPT</name>
<dbReference type="NCBIfam" id="TIGR00976">
    <property type="entry name" value="CocE_NonD"/>
    <property type="match status" value="1"/>
</dbReference>
<evidence type="ECO:0000313" key="3">
    <source>
        <dbReference type="EMBL" id="KAB2935153.1"/>
    </source>
</evidence>
<keyword evidence="1 3" id="KW-0378">Hydrolase</keyword>